<dbReference type="GO" id="GO:0042761">
    <property type="term" value="P:very long-chain fatty acid biosynthetic process"/>
    <property type="evidence" value="ECO:0007669"/>
    <property type="project" value="TreeGrafter"/>
</dbReference>
<dbReference type="KEGG" id="cqu:CpipJ_CPIJ015710"/>
<dbReference type="VEuPathDB" id="VectorBase:CPIJ015710"/>
<dbReference type="GO" id="GO:0009922">
    <property type="term" value="F:fatty acid elongase activity"/>
    <property type="evidence" value="ECO:0007669"/>
    <property type="project" value="UniProtKB-EC"/>
</dbReference>
<dbReference type="GO" id="GO:0030148">
    <property type="term" value="P:sphingolipid biosynthetic process"/>
    <property type="evidence" value="ECO:0007669"/>
    <property type="project" value="TreeGrafter"/>
</dbReference>
<keyword evidence="11" id="KW-0175">Coiled coil</keyword>
<evidence type="ECO:0000256" key="8">
    <source>
        <dbReference type="ARBA" id="ARBA00023136"/>
    </source>
</evidence>
<protein>
    <recommendedName>
        <fullName evidence="10">Elongation of very long chain fatty acids protein</fullName>
        <ecNumber evidence="10">2.3.1.199</ecNumber>
    </recommendedName>
    <alternativeName>
        <fullName evidence="10">Very-long-chain 3-oxoacyl-CoA synthase</fullName>
    </alternativeName>
</protein>
<dbReference type="InterPro" id="IPR002076">
    <property type="entry name" value="ELO_fam"/>
</dbReference>
<dbReference type="EMBL" id="DS232533">
    <property type="protein sequence ID" value="EDS43107.1"/>
    <property type="molecule type" value="Genomic_DNA"/>
</dbReference>
<dbReference type="GO" id="GO:0034625">
    <property type="term" value="P:fatty acid elongation, monounsaturated fatty acid"/>
    <property type="evidence" value="ECO:0007669"/>
    <property type="project" value="TreeGrafter"/>
</dbReference>
<comment type="subcellular location">
    <subcellularLocation>
        <location evidence="1">Membrane</location>
        <topology evidence="1">Multi-pass membrane protein</topology>
    </subcellularLocation>
</comment>
<sequence>MGMLADVDVPLVVAPEVPERVRTGDLGTYPGCRYFLSIPSALTLPCAMAADTALGLDGAWLRHYSWRCQPVDWTDNPMAMRVARGCYVYFLAKISELLDTVFFTLRKKDNQISFLHLYHHTVMPMISWGATKYFPGGHGTFIGVINSFVHIVMYTYYMFAAMGPQFHKYLWWKKYITDLQMIQFGMAFMHSAQLLWTDCGYPRWSVCFTLPNAIFFYMLFNDFYKKTYVQKRRLAAAKAKAKAKALEEEQQANAARQQEAVEPKKEL</sequence>
<gene>
    <name evidence="13" type="primary">6049536</name>
    <name evidence="12" type="ORF">CpipJ_CPIJ015710</name>
</gene>
<dbReference type="InParanoid" id="B0X9D8"/>
<evidence type="ECO:0000256" key="4">
    <source>
        <dbReference type="ARBA" id="ARBA00022692"/>
    </source>
</evidence>
<feature type="coiled-coil region" evidence="11">
    <location>
        <begin position="229"/>
        <end position="258"/>
    </location>
</feature>
<reference evidence="12" key="1">
    <citation type="submission" date="2007-03" db="EMBL/GenBank/DDBJ databases">
        <title>Annotation of Culex pipiens quinquefasciatus.</title>
        <authorList>
            <consortium name="The Broad Institute Genome Sequencing Platform"/>
            <person name="Atkinson P.W."/>
            <person name="Hemingway J."/>
            <person name="Christensen B.M."/>
            <person name="Higgs S."/>
            <person name="Kodira C."/>
            <person name="Hannick L."/>
            <person name="Megy K."/>
            <person name="O'Leary S."/>
            <person name="Pearson M."/>
            <person name="Haas B.J."/>
            <person name="Mauceli E."/>
            <person name="Wortman J.R."/>
            <person name="Lee N.H."/>
            <person name="Guigo R."/>
            <person name="Stanke M."/>
            <person name="Alvarado L."/>
            <person name="Amedeo P."/>
            <person name="Antoine C.H."/>
            <person name="Arensburger P."/>
            <person name="Bidwell S.L."/>
            <person name="Crawford M."/>
            <person name="Camaro F."/>
            <person name="Devon K."/>
            <person name="Engels R."/>
            <person name="Hammond M."/>
            <person name="Howarth C."/>
            <person name="Koehrsen M."/>
            <person name="Lawson D."/>
            <person name="Montgomery P."/>
            <person name="Nene V."/>
            <person name="Nusbaum C."/>
            <person name="Puiu D."/>
            <person name="Romero-Severson J."/>
            <person name="Severson D.W."/>
            <person name="Shumway M."/>
            <person name="Sisk P."/>
            <person name="Stolte C."/>
            <person name="Zeng Q."/>
            <person name="Eisenstadt E."/>
            <person name="Fraser-Liggett C."/>
            <person name="Strausberg R."/>
            <person name="Galagan J."/>
            <person name="Birren B."/>
            <person name="Collins F.H."/>
        </authorList>
    </citation>
    <scope>NUCLEOTIDE SEQUENCE [LARGE SCALE GENOMIC DNA]</scope>
    <source>
        <strain evidence="12">JHB</strain>
    </source>
</reference>
<comment type="catalytic activity">
    <reaction evidence="10">
        <text>a very-long-chain acyl-CoA + malonyl-CoA + H(+) = a very-long-chain 3-oxoacyl-CoA + CO2 + CoA</text>
        <dbReference type="Rhea" id="RHEA:32727"/>
        <dbReference type="ChEBI" id="CHEBI:15378"/>
        <dbReference type="ChEBI" id="CHEBI:16526"/>
        <dbReference type="ChEBI" id="CHEBI:57287"/>
        <dbReference type="ChEBI" id="CHEBI:57384"/>
        <dbReference type="ChEBI" id="CHEBI:90725"/>
        <dbReference type="ChEBI" id="CHEBI:90736"/>
        <dbReference type="EC" id="2.3.1.199"/>
    </reaction>
</comment>
<evidence type="ECO:0000256" key="7">
    <source>
        <dbReference type="ARBA" id="ARBA00023098"/>
    </source>
</evidence>
<keyword evidence="4 10" id="KW-0812">Transmembrane</keyword>
<dbReference type="GO" id="GO:0034626">
    <property type="term" value="P:fatty acid elongation, polyunsaturated fatty acid"/>
    <property type="evidence" value="ECO:0007669"/>
    <property type="project" value="TreeGrafter"/>
</dbReference>
<feature type="transmembrane region" description="Helical" evidence="10">
    <location>
        <begin position="202"/>
        <end position="224"/>
    </location>
</feature>
<evidence type="ECO:0000256" key="1">
    <source>
        <dbReference type="ARBA" id="ARBA00004141"/>
    </source>
</evidence>
<proteinExistence type="inferred from homology"/>
<keyword evidence="6 10" id="KW-1133">Transmembrane helix</keyword>
<dbReference type="PANTHER" id="PTHR11157:SF153">
    <property type="entry name" value="ELONGATION OF VERY LONG CHAIN FATTY ACIDS PROTEIN"/>
    <property type="match status" value="1"/>
</dbReference>
<dbReference type="eggNOG" id="KOG3071">
    <property type="taxonomic scope" value="Eukaryota"/>
</dbReference>
<keyword evidence="14" id="KW-1185">Reference proteome</keyword>
<accession>B0X9D8</accession>
<dbReference type="GO" id="GO:0005789">
    <property type="term" value="C:endoplasmic reticulum membrane"/>
    <property type="evidence" value="ECO:0007669"/>
    <property type="project" value="TreeGrafter"/>
</dbReference>
<reference evidence="13" key="2">
    <citation type="submission" date="2021-02" db="UniProtKB">
        <authorList>
            <consortium name="EnsemblMetazoa"/>
        </authorList>
    </citation>
    <scope>IDENTIFICATION</scope>
    <source>
        <strain evidence="13">JHB</strain>
    </source>
</reference>
<dbReference type="GO" id="GO:0019367">
    <property type="term" value="P:fatty acid elongation, saturated fatty acid"/>
    <property type="evidence" value="ECO:0007669"/>
    <property type="project" value="TreeGrafter"/>
</dbReference>
<dbReference type="Pfam" id="PF01151">
    <property type="entry name" value="ELO"/>
    <property type="match status" value="1"/>
</dbReference>
<name>B0X9D8_CULQU</name>
<evidence type="ECO:0000313" key="13">
    <source>
        <dbReference type="EnsemblMetazoa" id="CPIJ015710-PA"/>
    </source>
</evidence>
<keyword evidence="5 10" id="KW-0276">Fatty acid metabolism</keyword>
<dbReference type="OMA" id="YMLLYNL"/>
<dbReference type="AlphaFoldDB" id="B0X9D8"/>
<dbReference type="FunCoup" id="B0X9D8">
    <property type="interactions" value="9"/>
</dbReference>
<dbReference type="EC" id="2.3.1.199" evidence="10"/>
<evidence type="ECO:0000313" key="14">
    <source>
        <dbReference type="Proteomes" id="UP000002320"/>
    </source>
</evidence>
<evidence type="ECO:0000256" key="3">
    <source>
        <dbReference type="ARBA" id="ARBA00022679"/>
    </source>
</evidence>
<dbReference type="STRING" id="7176.B0X9D8"/>
<dbReference type="EnsemblMetazoa" id="CPIJ015710-RA">
    <property type="protein sequence ID" value="CPIJ015710-PA"/>
    <property type="gene ID" value="CPIJ015710"/>
</dbReference>
<evidence type="ECO:0000256" key="5">
    <source>
        <dbReference type="ARBA" id="ARBA00022832"/>
    </source>
</evidence>
<evidence type="ECO:0000256" key="11">
    <source>
        <dbReference type="SAM" id="Coils"/>
    </source>
</evidence>
<feature type="transmembrane region" description="Helical" evidence="10">
    <location>
        <begin position="141"/>
        <end position="163"/>
    </location>
</feature>
<organism>
    <name type="scientific">Culex quinquefasciatus</name>
    <name type="common">Southern house mosquito</name>
    <name type="synonym">Culex pungens</name>
    <dbReference type="NCBI Taxonomy" id="7176"/>
    <lineage>
        <taxon>Eukaryota</taxon>
        <taxon>Metazoa</taxon>
        <taxon>Ecdysozoa</taxon>
        <taxon>Arthropoda</taxon>
        <taxon>Hexapoda</taxon>
        <taxon>Insecta</taxon>
        <taxon>Pterygota</taxon>
        <taxon>Neoptera</taxon>
        <taxon>Endopterygota</taxon>
        <taxon>Diptera</taxon>
        <taxon>Nematocera</taxon>
        <taxon>Culicoidea</taxon>
        <taxon>Culicidae</taxon>
        <taxon>Culicinae</taxon>
        <taxon>Culicini</taxon>
        <taxon>Culex</taxon>
        <taxon>Culex</taxon>
    </lineage>
</organism>
<evidence type="ECO:0000313" key="12">
    <source>
        <dbReference type="EMBL" id="EDS43107.1"/>
    </source>
</evidence>
<evidence type="ECO:0000256" key="2">
    <source>
        <dbReference type="ARBA" id="ARBA00022516"/>
    </source>
</evidence>
<comment type="caution">
    <text evidence="10">Lacks conserved residue(s) required for the propagation of feature annotation.</text>
</comment>
<evidence type="ECO:0000256" key="9">
    <source>
        <dbReference type="ARBA" id="ARBA00023160"/>
    </source>
</evidence>
<dbReference type="OrthoDB" id="434092at2759"/>
<keyword evidence="3 10" id="KW-0808">Transferase</keyword>
<keyword evidence="2 10" id="KW-0444">Lipid biosynthesis</keyword>
<evidence type="ECO:0000256" key="6">
    <source>
        <dbReference type="ARBA" id="ARBA00022989"/>
    </source>
</evidence>
<keyword evidence="7 10" id="KW-0443">Lipid metabolism</keyword>
<keyword evidence="9 10" id="KW-0275">Fatty acid biosynthesis</keyword>
<comment type="similarity">
    <text evidence="10">Belongs to the ELO family.</text>
</comment>
<keyword evidence="8 10" id="KW-0472">Membrane</keyword>
<dbReference type="VEuPathDB" id="VectorBase:CQUJHB009796"/>
<dbReference type="PANTHER" id="PTHR11157">
    <property type="entry name" value="FATTY ACID ACYL TRANSFERASE-RELATED"/>
    <property type="match status" value="1"/>
</dbReference>
<dbReference type="HOGENOM" id="CLU_048483_4_1_1"/>
<dbReference type="Proteomes" id="UP000002320">
    <property type="component" value="Unassembled WGS sequence"/>
</dbReference>
<evidence type="ECO:0000256" key="10">
    <source>
        <dbReference type="RuleBase" id="RU361115"/>
    </source>
</evidence>